<proteinExistence type="predicted"/>
<organism evidence="3 4">
    <name type="scientific">Rhodocollybia butyracea</name>
    <dbReference type="NCBI Taxonomy" id="206335"/>
    <lineage>
        <taxon>Eukaryota</taxon>
        <taxon>Fungi</taxon>
        <taxon>Dikarya</taxon>
        <taxon>Basidiomycota</taxon>
        <taxon>Agaricomycotina</taxon>
        <taxon>Agaricomycetes</taxon>
        <taxon>Agaricomycetidae</taxon>
        <taxon>Agaricales</taxon>
        <taxon>Marasmiineae</taxon>
        <taxon>Omphalotaceae</taxon>
        <taxon>Rhodocollybia</taxon>
    </lineage>
</organism>
<gene>
    <name evidence="3" type="ORF">BDP27DRAFT_1426386</name>
</gene>
<dbReference type="EMBL" id="JADNRY010000135">
    <property type="protein sequence ID" value="KAF9063916.1"/>
    <property type="molecule type" value="Genomic_DNA"/>
</dbReference>
<accession>A0A9P5U2H0</accession>
<keyword evidence="4" id="KW-1185">Reference proteome</keyword>
<sequence>MFSSLRTLFYTDNGVPDTIRSSPFSTAQDQHTSAENVAVPGAFSLESSTKNSCLVQDNQSSTTLGPFATSTMNVMADSVYDDLFTSLPQSPASSVTGLTSEVASMSIKECAIRPPYASASQPLSPSRSSLSQTSDLACLSIGEGTSQSPHFGPFQVRPLDVPASSQSLNSGNLVPDCEASTTLESLETLLAAATLTKDIVDTSAHNKLFSSSFEFYQSRSTALPDAMHSLDFDSSLKGIQADIHLKHSPAFRTGGKFTRSSIPRPKSQSQSPSSKLKGKKEQESVDLLERLGRQFEHHYARIFVDSGFATLSTSSQCSRLDEATSWLQEGLESLDNLEKKTRRRVEQEDENMGNRRQQLREQMRGLHARICALYGPIVPEHPIQVDSHELPVSFPVTILFSDVPRLPL</sequence>
<name>A0A9P5U2H0_9AGAR</name>
<feature type="region of interest" description="Disordered" evidence="2">
    <location>
        <begin position="250"/>
        <end position="283"/>
    </location>
</feature>
<feature type="coiled-coil region" evidence="1">
    <location>
        <begin position="331"/>
        <end position="362"/>
    </location>
</feature>
<evidence type="ECO:0000256" key="2">
    <source>
        <dbReference type="SAM" id="MobiDB-lite"/>
    </source>
</evidence>
<comment type="caution">
    <text evidence="3">The sequence shown here is derived from an EMBL/GenBank/DDBJ whole genome shotgun (WGS) entry which is preliminary data.</text>
</comment>
<dbReference type="AlphaFoldDB" id="A0A9P5U2H0"/>
<dbReference type="Proteomes" id="UP000772434">
    <property type="component" value="Unassembled WGS sequence"/>
</dbReference>
<evidence type="ECO:0000313" key="4">
    <source>
        <dbReference type="Proteomes" id="UP000772434"/>
    </source>
</evidence>
<keyword evidence="1" id="KW-0175">Coiled coil</keyword>
<protein>
    <submittedName>
        <fullName evidence="3">Uncharacterized protein</fullName>
    </submittedName>
</protein>
<reference evidence="3" key="1">
    <citation type="submission" date="2020-11" db="EMBL/GenBank/DDBJ databases">
        <authorList>
            <consortium name="DOE Joint Genome Institute"/>
            <person name="Ahrendt S."/>
            <person name="Riley R."/>
            <person name="Andreopoulos W."/>
            <person name="Labutti K."/>
            <person name="Pangilinan J."/>
            <person name="Ruiz-Duenas F.J."/>
            <person name="Barrasa J.M."/>
            <person name="Sanchez-Garcia M."/>
            <person name="Camarero S."/>
            <person name="Miyauchi S."/>
            <person name="Serrano A."/>
            <person name="Linde D."/>
            <person name="Babiker R."/>
            <person name="Drula E."/>
            <person name="Ayuso-Fernandez I."/>
            <person name="Pacheco R."/>
            <person name="Padilla G."/>
            <person name="Ferreira P."/>
            <person name="Barriuso J."/>
            <person name="Kellner H."/>
            <person name="Castanera R."/>
            <person name="Alfaro M."/>
            <person name="Ramirez L."/>
            <person name="Pisabarro A.G."/>
            <person name="Kuo A."/>
            <person name="Tritt A."/>
            <person name="Lipzen A."/>
            <person name="He G."/>
            <person name="Yan M."/>
            <person name="Ng V."/>
            <person name="Cullen D."/>
            <person name="Martin F."/>
            <person name="Rosso M.-N."/>
            <person name="Henrissat B."/>
            <person name="Hibbett D."/>
            <person name="Martinez A.T."/>
            <person name="Grigoriev I.V."/>
        </authorList>
    </citation>
    <scope>NUCLEOTIDE SEQUENCE</scope>
    <source>
        <strain evidence="3">AH 40177</strain>
    </source>
</reference>
<evidence type="ECO:0000256" key="1">
    <source>
        <dbReference type="SAM" id="Coils"/>
    </source>
</evidence>
<evidence type="ECO:0000313" key="3">
    <source>
        <dbReference type="EMBL" id="KAF9063916.1"/>
    </source>
</evidence>
<feature type="compositionally biased region" description="Low complexity" evidence="2">
    <location>
        <begin position="259"/>
        <end position="275"/>
    </location>
</feature>
<dbReference type="OrthoDB" id="3253623at2759"/>